<keyword evidence="2" id="KW-1185">Reference proteome</keyword>
<reference evidence="2" key="1">
    <citation type="journal article" date="2008" name="Nat. Genet.">
        <title>The Pristionchus pacificus genome provides a unique perspective on nematode lifestyle and parasitism.</title>
        <authorList>
            <person name="Dieterich C."/>
            <person name="Clifton S.W."/>
            <person name="Schuster L.N."/>
            <person name="Chinwalla A."/>
            <person name="Delehaunty K."/>
            <person name="Dinkelacker I."/>
            <person name="Fulton L."/>
            <person name="Fulton R."/>
            <person name="Godfrey J."/>
            <person name="Minx P."/>
            <person name="Mitreva M."/>
            <person name="Roeseler W."/>
            <person name="Tian H."/>
            <person name="Witte H."/>
            <person name="Yang S.P."/>
            <person name="Wilson R.K."/>
            <person name="Sommer R.J."/>
        </authorList>
    </citation>
    <scope>NUCLEOTIDE SEQUENCE [LARGE SCALE GENOMIC DNA]</scope>
    <source>
        <strain evidence="2">PS312</strain>
    </source>
</reference>
<name>A0A2A6BUQ8_PRIPA</name>
<evidence type="ECO:0000313" key="1">
    <source>
        <dbReference type="EnsemblMetazoa" id="PPA43353.1"/>
    </source>
</evidence>
<dbReference type="Proteomes" id="UP000005239">
    <property type="component" value="Unassembled WGS sequence"/>
</dbReference>
<evidence type="ECO:0000313" key="2">
    <source>
        <dbReference type="Proteomes" id="UP000005239"/>
    </source>
</evidence>
<accession>A0A2A6BUQ8</accession>
<sequence length="88" mass="9472">MSQPPVFNFFFGGGAPAPAPPSGFRQSQPLVVAQDEIVRLLEPTGHSSHLLDVRLRGGIPLPIASSPKPVKLELAFVESEKDCAYNFV</sequence>
<accession>A0A8R1UXY2</accession>
<reference evidence="1" key="2">
    <citation type="submission" date="2022-06" db="UniProtKB">
        <authorList>
            <consortium name="EnsemblMetazoa"/>
        </authorList>
    </citation>
    <scope>IDENTIFICATION</scope>
    <source>
        <strain evidence="1">PS312</strain>
    </source>
</reference>
<organism evidence="1 2">
    <name type="scientific">Pristionchus pacificus</name>
    <name type="common">Parasitic nematode worm</name>
    <dbReference type="NCBI Taxonomy" id="54126"/>
    <lineage>
        <taxon>Eukaryota</taxon>
        <taxon>Metazoa</taxon>
        <taxon>Ecdysozoa</taxon>
        <taxon>Nematoda</taxon>
        <taxon>Chromadorea</taxon>
        <taxon>Rhabditida</taxon>
        <taxon>Rhabditina</taxon>
        <taxon>Diplogasteromorpha</taxon>
        <taxon>Diplogasteroidea</taxon>
        <taxon>Neodiplogasteridae</taxon>
        <taxon>Pristionchus</taxon>
    </lineage>
</organism>
<dbReference type="OrthoDB" id="5950413at2759"/>
<protein>
    <submittedName>
        <fullName evidence="1">Uncharacterized protein</fullName>
    </submittedName>
</protein>
<dbReference type="EnsemblMetazoa" id="PPA43353.1">
    <property type="protein sequence ID" value="PPA43353.1"/>
    <property type="gene ID" value="WBGene00281722"/>
</dbReference>
<dbReference type="AlphaFoldDB" id="A0A2A6BUQ8"/>
<proteinExistence type="predicted"/>
<gene>
    <name evidence="1" type="primary">WBGene00281722</name>
</gene>